<evidence type="ECO:0000256" key="1">
    <source>
        <dbReference type="SAM" id="MobiDB-lite"/>
    </source>
</evidence>
<evidence type="ECO:0000313" key="3">
    <source>
        <dbReference type="EMBL" id="MFC0842211.1"/>
    </source>
</evidence>
<keyword evidence="4" id="KW-1185">Reference proteome</keyword>
<feature type="compositionally biased region" description="Low complexity" evidence="1">
    <location>
        <begin position="59"/>
        <end position="80"/>
    </location>
</feature>
<protein>
    <recommendedName>
        <fullName evidence="5">Secreted protein</fullName>
    </recommendedName>
</protein>
<gene>
    <name evidence="3" type="ORF">ACFH04_00425</name>
</gene>
<organism evidence="3 4">
    <name type="scientific">Streptomyces noboritoensis</name>
    <dbReference type="NCBI Taxonomy" id="67337"/>
    <lineage>
        <taxon>Bacteria</taxon>
        <taxon>Bacillati</taxon>
        <taxon>Actinomycetota</taxon>
        <taxon>Actinomycetes</taxon>
        <taxon>Kitasatosporales</taxon>
        <taxon>Streptomycetaceae</taxon>
        <taxon>Streptomyces</taxon>
    </lineage>
</organism>
<evidence type="ECO:0000313" key="4">
    <source>
        <dbReference type="Proteomes" id="UP001589887"/>
    </source>
</evidence>
<keyword evidence="2" id="KW-0812">Transmembrane</keyword>
<accession>A0ABV6T8Y4</accession>
<proteinExistence type="predicted"/>
<dbReference type="Proteomes" id="UP001589887">
    <property type="component" value="Unassembled WGS sequence"/>
</dbReference>
<reference evidence="3 4" key="1">
    <citation type="submission" date="2024-09" db="EMBL/GenBank/DDBJ databases">
        <authorList>
            <person name="Sun Q."/>
            <person name="Mori K."/>
        </authorList>
    </citation>
    <scope>NUCLEOTIDE SEQUENCE [LARGE SCALE GENOMIC DNA]</scope>
    <source>
        <strain evidence="3 4">JCM 4557</strain>
    </source>
</reference>
<evidence type="ECO:0000256" key="2">
    <source>
        <dbReference type="SAM" id="Phobius"/>
    </source>
</evidence>
<evidence type="ECO:0008006" key="5">
    <source>
        <dbReference type="Google" id="ProtNLM"/>
    </source>
</evidence>
<dbReference type="EMBL" id="JBHMQV010000001">
    <property type="protein sequence ID" value="MFC0842211.1"/>
    <property type="molecule type" value="Genomic_DNA"/>
</dbReference>
<name>A0ABV6T8Y4_9ACTN</name>
<feature type="transmembrane region" description="Helical" evidence="2">
    <location>
        <begin position="20"/>
        <end position="41"/>
    </location>
</feature>
<keyword evidence="2" id="KW-1133">Transmembrane helix</keyword>
<dbReference type="RefSeq" id="WP_394316096.1">
    <property type="nucleotide sequence ID" value="NZ_JBHMQV010000001.1"/>
</dbReference>
<keyword evidence="2" id="KW-0472">Membrane</keyword>
<comment type="caution">
    <text evidence="3">The sequence shown here is derived from an EMBL/GenBank/DDBJ whole genome shotgun (WGS) entry which is preliminary data.</text>
</comment>
<sequence length="171" mass="17887">MALQDGVDGAESRSRRRRRWPWITGGIVVGLIVIGTVTGGGKKDGDAKNPTPSSAAGEPSKSADSSKSVSAAKPKAKPVAETVLSESGSGIKSTAKFKVDGDWDLRYSYDCSAFGMQGNFIVQEGGSPLGALYLNELGKSGADVTHLHDGGTRFLEINSTCSWKISVIDVP</sequence>
<feature type="region of interest" description="Disordered" evidence="1">
    <location>
        <begin position="40"/>
        <end position="84"/>
    </location>
</feature>